<dbReference type="Pfam" id="PF00111">
    <property type="entry name" value="Fer2"/>
    <property type="match status" value="1"/>
</dbReference>
<dbReference type="CDD" id="cd06216">
    <property type="entry name" value="FNR_iron_sulfur_binding_2"/>
    <property type="match status" value="1"/>
</dbReference>
<evidence type="ECO:0000256" key="7">
    <source>
        <dbReference type="ARBA" id="ARBA00023004"/>
    </source>
</evidence>
<dbReference type="InterPro" id="IPR008333">
    <property type="entry name" value="Cbr1-like_FAD-bd_dom"/>
</dbReference>
<comment type="cofactor">
    <cofactor evidence="1">
        <name>FAD</name>
        <dbReference type="ChEBI" id="CHEBI:57692"/>
    </cofactor>
</comment>
<dbReference type="EMBL" id="RBWU01000006">
    <property type="protein sequence ID" value="RKS70717.1"/>
    <property type="molecule type" value="Genomic_DNA"/>
</dbReference>
<evidence type="ECO:0000256" key="1">
    <source>
        <dbReference type="ARBA" id="ARBA00001974"/>
    </source>
</evidence>
<dbReference type="InterPro" id="IPR012675">
    <property type="entry name" value="Beta-grasp_dom_sf"/>
</dbReference>
<evidence type="ECO:0000256" key="2">
    <source>
        <dbReference type="ARBA" id="ARBA00022630"/>
    </source>
</evidence>
<dbReference type="CDD" id="cd00207">
    <property type="entry name" value="fer2"/>
    <property type="match status" value="1"/>
</dbReference>
<dbReference type="InterPro" id="IPR039261">
    <property type="entry name" value="FNR_nucleotide-bd"/>
</dbReference>
<keyword evidence="2" id="KW-0285">Flavoprotein</keyword>
<evidence type="ECO:0000256" key="8">
    <source>
        <dbReference type="ARBA" id="ARBA00023014"/>
    </source>
</evidence>
<dbReference type="Gene3D" id="3.40.50.80">
    <property type="entry name" value="Nucleotide-binding domain of ferredoxin-NADP reductase (FNR) module"/>
    <property type="match status" value="1"/>
</dbReference>
<dbReference type="PANTHER" id="PTHR47354:SF6">
    <property type="entry name" value="NADH OXIDOREDUCTASE HCR"/>
    <property type="match status" value="1"/>
</dbReference>
<evidence type="ECO:0000259" key="9">
    <source>
        <dbReference type="PROSITE" id="PS51085"/>
    </source>
</evidence>
<dbReference type="Pfam" id="PF00970">
    <property type="entry name" value="FAD_binding_6"/>
    <property type="match status" value="1"/>
</dbReference>
<dbReference type="Proteomes" id="UP000274601">
    <property type="component" value="Unassembled WGS sequence"/>
</dbReference>
<evidence type="ECO:0000256" key="6">
    <source>
        <dbReference type="ARBA" id="ARBA00023002"/>
    </source>
</evidence>
<keyword evidence="6" id="KW-0560">Oxidoreductase</keyword>
<dbReference type="SUPFAM" id="SSF63380">
    <property type="entry name" value="Riboflavin synthase domain-like"/>
    <property type="match status" value="1"/>
</dbReference>
<evidence type="ECO:0000256" key="3">
    <source>
        <dbReference type="ARBA" id="ARBA00022714"/>
    </source>
</evidence>
<sequence>MGIVMRGWVSGVMPVAFPVEGLNLSLRLRKLRKRRFLSDQGGVLVTASARATANGAPRLRKRIETAVRQLTTPLLPEDYLGLVNPLWSSADLRGRVEAVRRETSDAATLVIRPGRAWRRHRPGQWVKVGVDIDGVRYWRTFSLSSPPRRDGRITITVKAAPDGFVSAHLARVVRPGTIVRLGLADGEFVLPPRVPRKLLFVTAGSGITPVMAMLRQLGGTPDIVLVHSDRTESDVIFGAELRAMAGLRLHERHTGPDGRLSPSDLPGICPDWAEREAWACGPGEMLDDLAGYWHAAGAEKRLRVERFRTVLNSGDGEGGHVTFAKSGVEVDVDGATPLLVAGENAGALLPSGCRMGICYSCVGRLRSGQVRDLRTGEVHGEEGEVVQTCVSTAAGSVEIEL</sequence>
<keyword evidence="12" id="KW-1185">Reference proteome</keyword>
<evidence type="ECO:0000259" key="10">
    <source>
        <dbReference type="PROSITE" id="PS51384"/>
    </source>
</evidence>
<evidence type="ECO:0000313" key="11">
    <source>
        <dbReference type="EMBL" id="RKS70717.1"/>
    </source>
</evidence>
<keyword evidence="8" id="KW-0411">Iron-sulfur</keyword>
<evidence type="ECO:0000313" key="12">
    <source>
        <dbReference type="Proteomes" id="UP000274601"/>
    </source>
</evidence>
<dbReference type="GO" id="GO:0046872">
    <property type="term" value="F:metal ion binding"/>
    <property type="evidence" value="ECO:0007669"/>
    <property type="project" value="UniProtKB-KW"/>
</dbReference>
<dbReference type="PANTHER" id="PTHR47354">
    <property type="entry name" value="NADH OXIDOREDUCTASE HCR"/>
    <property type="match status" value="1"/>
</dbReference>
<accession>A0A495QFL4</accession>
<feature type="domain" description="2Fe-2S ferredoxin-type" evidence="9">
    <location>
        <begin position="319"/>
        <end position="401"/>
    </location>
</feature>
<keyword evidence="4" id="KW-0479">Metal-binding</keyword>
<dbReference type="PROSITE" id="PS51085">
    <property type="entry name" value="2FE2S_FER_2"/>
    <property type="match status" value="1"/>
</dbReference>
<dbReference type="SUPFAM" id="SSF54292">
    <property type="entry name" value="2Fe-2S ferredoxin-like"/>
    <property type="match status" value="1"/>
</dbReference>
<evidence type="ECO:0000256" key="5">
    <source>
        <dbReference type="ARBA" id="ARBA00022827"/>
    </source>
</evidence>
<dbReference type="InterPro" id="IPR036010">
    <property type="entry name" value="2Fe-2S_ferredoxin-like_sf"/>
</dbReference>
<gene>
    <name evidence="11" type="ORF">BZB76_5194</name>
</gene>
<keyword evidence="3" id="KW-0001">2Fe-2S</keyword>
<proteinExistence type="predicted"/>
<dbReference type="InterPro" id="IPR001041">
    <property type="entry name" value="2Fe-2S_ferredoxin-type"/>
</dbReference>
<evidence type="ECO:0000256" key="4">
    <source>
        <dbReference type="ARBA" id="ARBA00022723"/>
    </source>
</evidence>
<dbReference type="SUPFAM" id="SSF52343">
    <property type="entry name" value="Ferredoxin reductase-like, C-terminal NADP-linked domain"/>
    <property type="match status" value="1"/>
</dbReference>
<dbReference type="GO" id="GO:0016491">
    <property type="term" value="F:oxidoreductase activity"/>
    <property type="evidence" value="ECO:0007669"/>
    <property type="project" value="UniProtKB-KW"/>
</dbReference>
<dbReference type="InterPro" id="IPR017938">
    <property type="entry name" value="Riboflavin_synthase-like_b-brl"/>
</dbReference>
<comment type="caution">
    <text evidence="11">The sequence shown here is derived from an EMBL/GenBank/DDBJ whole genome shotgun (WGS) entry which is preliminary data.</text>
</comment>
<dbReference type="InterPro" id="IPR017927">
    <property type="entry name" value="FAD-bd_FR_type"/>
</dbReference>
<keyword evidence="7" id="KW-0408">Iron</keyword>
<keyword evidence="5" id="KW-0274">FAD</keyword>
<organism evidence="11 12">
    <name type="scientific">Actinomadura pelletieri DSM 43383</name>
    <dbReference type="NCBI Taxonomy" id="1120940"/>
    <lineage>
        <taxon>Bacteria</taxon>
        <taxon>Bacillati</taxon>
        <taxon>Actinomycetota</taxon>
        <taxon>Actinomycetes</taxon>
        <taxon>Streptosporangiales</taxon>
        <taxon>Thermomonosporaceae</taxon>
        <taxon>Actinomadura</taxon>
    </lineage>
</organism>
<protein>
    <submittedName>
        <fullName evidence="11">Ferredoxin-NADP reductase</fullName>
    </submittedName>
</protein>
<dbReference type="Gene3D" id="2.40.30.10">
    <property type="entry name" value="Translation factors"/>
    <property type="match status" value="1"/>
</dbReference>
<dbReference type="Gene3D" id="3.10.20.30">
    <property type="match status" value="1"/>
</dbReference>
<reference evidence="11 12" key="1">
    <citation type="submission" date="2018-10" db="EMBL/GenBank/DDBJ databases">
        <title>Genomic Encyclopedia of Archaeal and Bacterial Type Strains, Phase II (KMG-II): from individual species to whole genera.</title>
        <authorList>
            <person name="Goeker M."/>
        </authorList>
    </citation>
    <scope>NUCLEOTIDE SEQUENCE [LARGE SCALE GENOMIC DNA]</scope>
    <source>
        <strain evidence="11 12">DSM 43383</strain>
    </source>
</reference>
<dbReference type="PRINTS" id="PR00409">
    <property type="entry name" value="PHDIOXRDTASE"/>
</dbReference>
<dbReference type="AlphaFoldDB" id="A0A495QFL4"/>
<feature type="domain" description="FAD-binding FR-type" evidence="10">
    <location>
        <begin position="89"/>
        <end position="191"/>
    </location>
</feature>
<name>A0A495QFL4_9ACTN</name>
<dbReference type="PROSITE" id="PS51384">
    <property type="entry name" value="FAD_FR"/>
    <property type="match status" value="1"/>
</dbReference>
<dbReference type="InterPro" id="IPR050415">
    <property type="entry name" value="MRET"/>
</dbReference>
<dbReference type="GO" id="GO:0051537">
    <property type="term" value="F:2 iron, 2 sulfur cluster binding"/>
    <property type="evidence" value="ECO:0007669"/>
    <property type="project" value="UniProtKB-KW"/>
</dbReference>